<keyword evidence="1" id="KW-0732">Signal</keyword>
<dbReference type="PANTHER" id="PTHR35580:SF1">
    <property type="entry name" value="PHYTASE-LIKE DOMAIN-CONTAINING PROTEIN"/>
    <property type="match status" value="1"/>
</dbReference>
<evidence type="ECO:0000313" key="2">
    <source>
        <dbReference type="EMBL" id="TGE27101.1"/>
    </source>
</evidence>
<keyword evidence="3" id="KW-1185">Reference proteome</keyword>
<reference evidence="2 3" key="1">
    <citation type="submission" date="2019-04" db="EMBL/GenBank/DDBJ databases">
        <authorList>
            <person name="Feng G."/>
            <person name="Zhang J."/>
            <person name="Zhu H."/>
        </authorList>
    </citation>
    <scope>NUCLEOTIDE SEQUENCE [LARGE SCALE GENOMIC DNA]</scope>
    <source>
        <strain evidence="2 3">9PBR-1</strain>
    </source>
</reference>
<dbReference type="EMBL" id="SRMB01000002">
    <property type="protein sequence ID" value="TGE27101.1"/>
    <property type="molecule type" value="Genomic_DNA"/>
</dbReference>
<dbReference type="Proteomes" id="UP000298471">
    <property type="component" value="Unassembled WGS sequence"/>
</dbReference>
<evidence type="ECO:0000256" key="1">
    <source>
        <dbReference type="SAM" id="SignalP"/>
    </source>
</evidence>
<dbReference type="OrthoDB" id="870410at2"/>
<accession>A0A4Z0QDM3</accession>
<gene>
    <name evidence="2" type="ORF">E5K02_11910</name>
</gene>
<organism evidence="2 3">
    <name type="scientific">Hymenobacter metallicola</name>
    <dbReference type="NCBI Taxonomy" id="2563114"/>
    <lineage>
        <taxon>Bacteria</taxon>
        <taxon>Pseudomonadati</taxon>
        <taxon>Bacteroidota</taxon>
        <taxon>Cytophagia</taxon>
        <taxon>Cytophagales</taxon>
        <taxon>Hymenobacteraceae</taxon>
        <taxon>Hymenobacter</taxon>
    </lineage>
</organism>
<dbReference type="PANTHER" id="PTHR35580">
    <property type="entry name" value="CELL SURFACE GLYCOPROTEIN (S-LAYER PROTEIN)-LIKE PROTEIN"/>
    <property type="match status" value="1"/>
</dbReference>
<dbReference type="RefSeq" id="WP_135395027.1">
    <property type="nucleotide sequence ID" value="NZ_SRMB01000002.1"/>
</dbReference>
<sequence length="564" mass="58362">MNQSYAQWWYFVRILTLLLLGPVVAHAQAPAWQGLVTPTQAYGENTAFVEGTAADANGNVYMVGTFRGTVKFGTVTLVGGGPTNAKLFVAKWSKSSNSFVWAQAIGGNSGINIYDVAVDGANVFITGSFSQGNVQFGATTLTLTTPSGSALYVAKLVDAGSTASFTWAQQSASSSTGSISAGSIAVAGTNVYLAGSLRGTIDLGGEALSTSTPDDVSSGADTDGFVAKFTDAGTTGSFVWAQQIRGVSTAVIGDVATGRNGLVYICGSFSGQASLGSLSLTSAGDYDGCVAKLTDNGASGSFTWAQRLGGPETDMARALAVSGSAVYVAGSAEQNAEFGSIRLSNQTGEQMFAAKLTDEDATSSFTWVQEAYAECNDIAVKDNNVYLTGRTGYPGYFGTIYSPRSGDIYIAKLKDSGSTSEFTWLQTAQGGSLYAFNLAISGADVYVSGVVSFLSLKFGTLPLITVPKSFIPLSYLAYLTDNTLLASKTAVRSEVSVYPNPAHGTVQIPGANAATVLRLLDNLGRVVRQGSGTTLSILGVAPGLYVLHANTPGQLARTARLVVE</sequence>
<feature type="signal peptide" evidence="1">
    <location>
        <begin position="1"/>
        <end position="27"/>
    </location>
</feature>
<name>A0A4Z0QDM3_9BACT</name>
<feature type="chain" id="PRO_5021242170" evidence="1">
    <location>
        <begin position="28"/>
        <end position="564"/>
    </location>
</feature>
<dbReference type="InterPro" id="IPR052918">
    <property type="entry name" value="Motility_Chemotaxis_Reg"/>
</dbReference>
<evidence type="ECO:0000313" key="3">
    <source>
        <dbReference type="Proteomes" id="UP000298471"/>
    </source>
</evidence>
<protein>
    <submittedName>
        <fullName evidence="2">T9SS type A sorting domain-containing protein</fullName>
    </submittedName>
</protein>
<dbReference type="NCBIfam" id="TIGR04183">
    <property type="entry name" value="Por_Secre_tail"/>
    <property type="match status" value="1"/>
</dbReference>
<dbReference type="InterPro" id="IPR026444">
    <property type="entry name" value="Secre_tail"/>
</dbReference>
<comment type="caution">
    <text evidence="2">The sequence shown here is derived from an EMBL/GenBank/DDBJ whole genome shotgun (WGS) entry which is preliminary data.</text>
</comment>
<dbReference type="AlphaFoldDB" id="A0A4Z0QDM3"/>
<dbReference type="SUPFAM" id="SSF63829">
    <property type="entry name" value="Calcium-dependent phosphotriesterase"/>
    <property type="match status" value="1"/>
</dbReference>
<proteinExistence type="predicted"/>